<evidence type="ECO:0000256" key="3">
    <source>
        <dbReference type="ARBA" id="ARBA00022723"/>
    </source>
</evidence>
<keyword evidence="9" id="KW-0812">Transmembrane</keyword>
<evidence type="ECO:0000256" key="9">
    <source>
        <dbReference type="RuleBase" id="RU364112"/>
    </source>
</evidence>
<dbReference type="PROSITE" id="PS51318">
    <property type="entry name" value="TAT"/>
    <property type="match status" value="1"/>
</dbReference>
<dbReference type="InterPro" id="IPR038297">
    <property type="entry name" value="CcmH/CycL/NrfF/Ccl2_sf"/>
</dbReference>
<feature type="chain" id="PRO_5031603169" description="Cytochrome c-type biogenesis protein" evidence="9">
    <location>
        <begin position="31"/>
        <end position="163"/>
    </location>
</feature>
<name>A0A7W4JSD8_9PROT</name>
<dbReference type="FunFam" id="1.10.8.640:FF:000001">
    <property type="entry name" value="Cytochrome c-type biogenesis protein"/>
    <property type="match status" value="1"/>
</dbReference>
<sequence length="163" mass="17846">MTPPTVRRSFLARTLFVLTVLAGLSPLAAAAVDDPSEMLPDPRQEARAEAIGAQLRCLVCQNESIEDSGADLARDLRHVVRDHVAKGESDRQIMAWMVGRYGNFIRLRPPLTAGTLLLWIMPLLALLVGAGAAFLSFRRPRTATPAPLTDAERARLSDLTRPH</sequence>
<gene>
    <name evidence="11" type="ORF">HLH34_08580</name>
</gene>
<protein>
    <recommendedName>
        <fullName evidence="9">Cytochrome c-type biogenesis protein</fullName>
    </recommendedName>
</protein>
<keyword evidence="9" id="KW-0472">Membrane</keyword>
<accession>A0A7W4JSD8</accession>
<evidence type="ECO:0000256" key="1">
    <source>
        <dbReference type="ARBA" id="ARBA00010342"/>
    </source>
</evidence>
<dbReference type="Pfam" id="PF03918">
    <property type="entry name" value="CcmH"/>
    <property type="match status" value="1"/>
</dbReference>
<proteinExistence type="inferred from homology"/>
<evidence type="ECO:0000259" key="10">
    <source>
        <dbReference type="Pfam" id="PF03918"/>
    </source>
</evidence>
<keyword evidence="4 9" id="KW-0732">Signal</keyword>
<keyword evidence="3 9" id="KW-0479">Metal-binding</keyword>
<feature type="transmembrane region" description="Helical" evidence="9">
    <location>
        <begin position="116"/>
        <end position="137"/>
    </location>
</feature>
<dbReference type="EMBL" id="JABEQF010000005">
    <property type="protein sequence ID" value="MBB2190024.1"/>
    <property type="molecule type" value="Genomic_DNA"/>
</dbReference>
<feature type="domain" description="CcmH/CycL/Ccl2/NrfF N-terminal" evidence="10">
    <location>
        <begin position="22"/>
        <end position="159"/>
    </location>
</feature>
<dbReference type="GO" id="GO:0046872">
    <property type="term" value="F:metal ion binding"/>
    <property type="evidence" value="ECO:0007669"/>
    <property type="project" value="UniProtKB-KW"/>
</dbReference>
<dbReference type="GO" id="GO:0017004">
    <property type="term" value="P:cytochrome complex assembly"/>
    <property type="evidence" value="ECO:0007669"/>
    <property type="project" value="UniProtKB-KW"/>
</dbReference>
<organism evidence="11 12">
    <name type="scientific">Gluconacetobacter azotocaptans</name>
    <dbReference type="NCBI Taxonomy" id="142834"/>
    <lineage>
        <taxon>Bacteria</taxon>
        <taxon>Pseudomonadati</taxon>
        <taxon>Pseudomonadota</taxon>
        <taxon>Alphaproteobacteria</taxon>
        <taxon>Acetobacterales</taxon>
        <taxon>Acetobacteraceae</taxon>
        <taxon>Gluconacetobacter</taxon>
    </lineage>
</organism>
<dbReference type="InterPro" id="IPR005616">
    <property type="entry name" value="CcmH/CycL/Ccl2/NrfF_N"/>
</dbReference>
<keyword evidence="2 9" id="KW-0349">Heme</keyword>
<keyword evidence="9" id="KW-1133">Transmembrane helix</keyword>
<dbReference type="InterPro" id="IPR006311">
    <property type="entry name" value="TAT_signal"/>
</dbReference>
<evidence type="ECO:0000313" key="12">
    <source>
        <dbReference type="Proteomes" id="UP000555756"/>
    </source>
</evidence>
<dbReference type="PANTHER" id="PTHR47870">
    <property type="entry name" value="CYTOCHROME C-TYPE BIOGENESIS PROTEIN CCMH"/>
    <property type="match status" value="1"/>
</dbReference>
<evidence type="ECO:0000256" key="7">
    <source>
        <dbReference type="ARBA" id="ARBA00037230"/>
    </source>
</evidence>
<dbReference type="RefSeq" id="WP_183119157.1">
    <property type="nucleotide sequence ID" value="NZ_JABEQF010000005.1"/>
</dbReference>
<dbReference type="Gene3D" id="1.10.8.640">
    <property type="entry name" value="Cytochrome C biogenesis protein"/>
    <property type="match status" value="1"/>
</dbReference>
<dbReference type="AlphaFoldDB" id="A0A7W4JSD8"/>
<comment type="caution">
    <text evidence="11">The sequence shown here is derived from an EMBL/GenBank/DDBJ whole genome shotgun (WGS) entry which is preliminary data.</text>
</comment>
<dbReference type="Proteomes" id="UP000555756">
    <property type="component" value="Unassembled WGS sequence"/>
</dbReference>
<keyword evidence="6 9" id="KW-0408">Iron</keyword>
<dbReference type="InterPro" id="IPR051263">
    <property type="entry name" value="C-type_cytochrome_biogenesis"/>
</dbReference>
<evidence type="ECO:0000256" key="8">
    <source>
        <dbReference type="ARBA" id="ARBA00060491"/>
    </source>
</evidence>
<feature type="signal peptide" evidence="9">
    <location>
        <begin position="1"/>
        <end position="30"/>
    </location>
</feature>
<evidence type="ECO:0000256" key="4">
    <source>
        <dbReference type="ARBA" id="ARBA00022729"/>
    </source>
</evidence>
<evidence type="ECO:0000313" key="11">
    <source>
        <dbReference type="EMBL" id="MBB2190024.1"/>
    </source>
</evidence>
<comment type="similarity">
    <text evidence="1 9">Belongs to the CcmH/CycL/Ccl2/NrfF family.</text>
</comment>
<comment type="subcellular location">
    <subcellularLocation>
        <location evidence="8">Membrane</location>
        <topology evidence="8">Single-pass membrane protein</topology>
        <orientation evidence="8">Periplasmic side</orientation>
    </subcellularLocation>
</comment>
<reference evidence="11 12" key="1">
    <citation type="submission" date="2020-04" db="EMBL/GenBank/DDBJ databases">
        <title>Description of novel Gluconacetobacter.</title>
        <authorList>
            <person name="Sombolestani A."/>
        </authorList>
    </citation>
    <scope>NUCLEOTIDE SEQUENCE [LARGE SCALE GENOMIC DNA]</scope>
    <source>
        <strain evidence="11 12">LMG 21311</strain>
    </source>
</reference>
<dbReference type="GO" id="GO:0005886">
    <property type="term" value="C:plasma membrane"/>
    <property type="evidence" value="ECO:0007669"/>
    <property type="project" value="TreeGrafter"/>
</dbReference>
<comment type="function">
    <text evidence="7">Required for the biogenesis of c-type cytochromes. Possible subunit of a heme lyase.</text>
</comment>
<dbReference type="CDD" id="cd16378">
    <property type="entry name" value="CcmH_N"/>
    <property type="match status" value="1"/>
</dbReference>
<dbReference type="PANTHER" id="PTHR47870:SF1">
    <property type="entry name" value="CYTOCHROME C-TYPE BIOGENESIS PROTEIN CCMH"/>
    <property type="match status" value="1"/>
</dbReference>
<evidence type="ECO:0000256" key="2">
    <source>
        <dbReference type="ARBA" id="ARBA00022617"/>
    </source>
</evidence>
<keyword evidence="5" id="KW-0201">Cytochrome c-type biogenesis</keyword>
<evidence type="ECO:0000256" key="6">
    <source>
        <dbReference type="ARBA" id="ARBA00023004"/>
    </source>
</evidence>
<keyword evidence="12" id="KW-1185">Reference proteome</keyword>
<evidence type="ECO:0000256" key="5">
    <source>
        <dbReference type="ARBA" id="ARBA00022748"/>
    </source>
</evidence>